<reference evidence="2" key="1">
    <citation type="submission" date="2016-06" db="UniProtKB">
        <authorList>
            <consortium name="WormBaseParasite"/>
        </authorList>
    </citation>
    <scope>IDENTIFICATION</scope>
</reference>
<dbReference type="InterPro" id="IPR012301">
    <property type="entry name" value="Malic_N_dom"/>
</dbReference>
<dbReference type="GO" id="GO:0005739">
    <property type="term" value="C:mitochondrion"/>
    <property type="evidence" value="ECO:0007669"/>
    <property type="project" value="TreeGrafter"/>
</dbReference>
<dbReference type="Gene3D" id="1.20.1370.30">
    <property type="match status" value="1"/>
</dbReference>
<accession>A0A183D2R5</accession>
<dbReference type="Pfam" id="PF00390">
    <property type="entry name" value="malic"/>
    <property type="match status" value="1"/>
</dbReference>
<dbReference type="SMART" id="SM01274">
    <property type="entry name" value="malic"/>
    <property type="match status" value="1"/>
</dbReference>
<dbReference type="WBParaSite" id="GPUH_0000301101-mRNA-1">
    <property type="protein sequence ID" value="GPUH_0000301101-mRNA-1"/>
    <property type="gene ID" value="GPUH_0000301101"/>
</dbReference>
<dbReference type="InterPro" id="IPR037062">
    <property type="entry name" value="Malic_N_dom_sf"/>
</dbReference>
<evidence type="ECO:0000313" key="2">
    <source>
        <dbReference type="WBParaSite" id="GPUH_0000301101-mRNA-1"/>
    </source>
</evidence>
<dbReference type="PRINTS" id="PR00072">
    <property type="entry name" value="MALOXRDTASE"/>
</dbReference>
<dbReference type="Gene3D" id="3.40.50.10380">
    <property type="entry name" value="Malic enzyme, N-terminal domain"/>
    <property type="match status" value="1"/>
</dbReference>
<dbReference type="GO" id="GO:0006108">
    <property type="term" value="P:malate metabolic process"/>
    <property type="evidence" value="ECO:0007669"/>
    <property type="project" value="TreeGrafter"/>
</dbReference>
<evidence type="ECO:0000259" key="1">
    <source>
        <dbReference type="SMART" id="SM01274"/>
    </source>
</evidence>
<dbReference type="PANTHER" id="PTHR23406">
    <property type="entry name" value="MALIC ENZYME-RELATED"/>
    <property type="match status" value="1"/>
</dbReference>
<dbReference type="AlphaFoldDB" id="A0A183D2R5"/>
<protein>
    <submittedName>
        <fullName evidence="2">Malic domain-containing protein</fullName>
    </submittedName>
</protein>
<dbReference type="PANTHER" id="PTHR23406:SF90">
    <property type="entry name" value="MALIC ENZYME-RELATED"/>
    <property type="match status" value="1"/>
</dbReference>
<dbReference type="GO" id="GO:0004473">
    <property type="term" value="F:malate dehydrogenase (decarboxylating) (NADP+) activity"/>
    <property type="evidence" value="ECO:0007669"/>
    <property type="project" value="TreeGrafter"/>
</dbReference>
<organism evidence="2">
    <name type="scientific">Gongylonema pulchrum</name>
    <dbReference type="NCBI Taxonomy" id="637853"/>
    <lineage>
        <taxon>Eukaryota</taxon>
        <taxon>Metazoa</taxon>
        <taxon>Ecdysozoa</taxon>
        <taxon>Nematoda</taxon>
        <taxon>Chromadorea</taxon>
        <taxon>Rhabditida</taxon>
        <taxon>Spirurina</taxon>
        <taxon>Spiruromorpha</taxon>
        <taxon>Spiruroidea</taxon>
        <taxon>Gongylonematidae</taxon>
        <taxon>Gongylonema</taxon>
    </lineage>
</organism>
<dbReference type="SUPFAM" id="SSF53223">
    <property type="entry name" value="Aminoacid dehydrogenase-like, N-terminal domain"/>
    <property type="match status" value="1"/>
</dbReference>
<dbReference type="InterPro" id="IPR001891">
    <property type="entry name" value="Malic_OxRdtase"/>
</dbReference>
<name>A0A183D2R5_9BILA</name>
<sequence length="128" mass="14411">LMPIVYTPTVGLACQNFGYIYRKPKYAFSYTQAIVVTDGERILGLGDLGAYGIGIPVGKLALYVALGGVQPRWCLPVLLDVGTNKEVELLHDPFYIGLRRKRVRGKQYDSFLENFMKACTKRYVTTNR</sequence>
<feature type="domain" description="Malic enzyme N-terminal" evidence="1">
    <location>
        <begin position="1"/>
        <end position="123"/>
    </location>
</feature>
<proteinExistence type="predicted"/>
<dbReference type="InterPro" id="IPR046346">
    <property type="entry name" value="Aminoacid_DH-like_N_sf"/>
</dbReference>